<dbReference type="EMBL" id="OZ019907">
    <property type="protein sequence ID" value="CAK9205823.1"/>
    <property type="molecule type" value="Genomic_DNA"/>
</dbReference>
<reference evidence="1" key="1">
    <citation type="submission" date="2024-02" db="EMBL/GenBank/DDBJ databases">
        <authorList>
            <consortium name="ELIXIR-Norway"/>
            <consortium name="Elixir Norway"/>
        </authorList>
    </citation>
    <scope>NUCLEOTIDE SEQUENCE</scope>
</reference>
<evidence type="ECO:0000313" key="1">
    <source>
        <dbReference type="EMBL" id="CAK9205823.1"/>
    </source>
</evidence>
<name>A0ABP0TV31_9BRYO</name>
<organism evidence="1 2">
    <name type="scientific">Sphagnum troendelagicum</name>
    <dbReference type="NCBI Taxonomy" id="128251"/>
    <lineage>
        <taxon>Eukaryota</taxon>
        <taxon>Viridiplantae</taxon>
        <taxon>Streptophyta</taxon>
        <taxon>Embryophyta</taxon>
        <taxon>Bryophyta</taxon>
        <taxon>Sphagnophytina</taxon>
        <taxon>Sphagnopsida</taxon>
        <taxon>Sphagnales</taxon>
        <taxon>Sphagnaceae</taxon>
        <taxon>Sphagnum</taxon>
    </lineage>
</organism>
<sequence length="67" mass="6907">MGGMGGSGSSSNGPHDRLWEYFSSPRARPAFPVPASTDVAFRVPHGTIAHGKMASREASPEGIHSGG</sequence>
<evidence type="ECO:0000313" key="2">
    <source>
        <dbReference type="Proteomes" id="UP001497512"/>
    </source>
</evidence>
<dbReference type="Proteomes" id="UP001497512">
    <property type="component" value="Chromosome 15"/>
</dbReference>
<keyword evidence="2" id="KW-1185">Reference proteome</keyword>
<gene>
    <name evidence="1" type="ORF">CSSPTR1EN2_LOCUS8041</name>
</gene>
<accession>A0ABP0TV31</accession>
<protein>
    <submittedName>
        <fullName evidence="1">Uncharacterized protein</fullName>
    </submittedName>
</protein>
<proteinExistence type="predicted"/>